<dbReference type="InterPro" id="IPR013491">
    <property type="entry name" value="Tape_meas_N"/>
</dbReference>
<dbReference type="Pfam" id="PF20155">
    <property type="entry name" value="TMP_3"/>
    <property type="match status" value="1"/>
</dbReference>
<sequence length="663" mass="71853">MATLKAMFKLFDGYSRTIGKIEKRTQTATDQILKASGATDKFNKKLKDTGASANIASSGLGKLIGTFLSFAVAKKGIDIADEYTNTAARLSLINDGLQTQAELQEKILAAANRSRGSYLDMANAISKMGLLAGDAFKSNDELIAFTELVQKSFKVGRASSSEQASALLQLSQAMAAGRLQGDEFRAITENASIIADAIAKYMGKSKGELKELSAEGVITADIIKNAVFMAADDINNKFETMPMTFGDVWNRIKNDGLKAFDPVIQETNELINSEGFNKFIDRLIKGFYIMSTVASGLINIISKIGFFFANNWSIIEPLIWGIIGALIVYNATMGIAWLTTLKTIADKAKKIALDWAEYAAIFALIWAQDGLNAALAACPITWIITGVIALIAVFYAAIAVINKLTGTSISATGIIIGAVIVAAAFIGNVVIGLMNSLIQVIWTIFVEPFIGIIEWVLNAANGGFNSFGGAVANLIGQIISWFLSLGKVVTKIIDAIFGTDWTSGLSALQEKVLKWGKNEDAITINREAPIIKHRFEYGKVWDTGYKFGEKVEDKISSLTDLMTDKEDKEFDLSNIGTEGNPLTIEGIGSNGKVEVDMSDEDLKYLQDIAQREYINKFSTATLAPNIQVSFGDVHKEADVDKVARRIRKILQEQIATAAEGSYA</sequence>
<dbReference type="Proteomes" id="UP000183967">
    <property type="component" value="Unassembled WGS sequence"/>
</dbReference>
<evidence type="ECO:0000313" key="3">
    <source>
        <dbReference type="EMBL" id="SHH76276.1"/>
    </source>
</evidence>
<keyword evidence="1" id="KW-0472">Membrane</keyword>
<feature type="transmembrane region" description="Helical" evidence="1">
    <location>
        <begin position="437"/>
        <end position="457"/>
    </location>
</feature>
<proteinExistence type="predicted"/>
<organism evidence="3 4">
    <name type="scientific">Caloranaerobacter azorensis DSM 13643</name>
    <dbReference type="NCBI Taxonomy" id="1121264"/>
    <lineage>
        <taxon>Bacteria</taxon>
        <taxon>Bacillati</taxon>
        <taxon>Bacillota</taxon>
        <taxon>Tissierellia</taxon>
        <taxon>Tissierellales</taxon>
        <taxon>Thermohalobacteraceae</taxon>
        <taxon>Caloranaerobacter</taxon>
    </lineage>
</organism>
<dbReference type="AlphaFoldDB" id="A0A1M5VLY6"/>
<reference evidence="4" key="1">
    <citation type="submission" date="2016-11" db="EMBL/GenBank/DDBJ databases">
        <authorList>
            <person name="Varghese N."/>
            <person name="Submissions S."/>
        </authorList>
    </citation>
    <scope>NUCLEOTIDE SEQUENCE [LARGE SCALE GENOMIC DNA]</scope>
    <source>
        <strain evidence="4">DSM 13643</strain>
    </source>
</reference>
<dbReference type="EMBL" id="FQXO01000064">
    <property type="protein sequence ID" value="SHH76276.1"/>
    <property type="molecule type" value="Genomic_DNA"/>
</dbReference>
<evidence type="ECO:0000259" key="2">
    <source>
        <dbReference type="Pfam" id="PF20155"/>
    </source>
</evidence>
<dbReference type="OrthoDB" id="1677957at2"/>
<feature type="transmembrane region" description="Helical" evidence="1">
    <location>
        <begin position="380"/>
        <end position="401"/>
    </location>
</feature>
<dbReference type="NCBIfam" id="TIGR02675">
    <property type="entry name" value="tape_meas_nterm"/>
    <property type="match status" value="1"/>
</dbReference>
<keyword evidence="1" id="KW-1133">Transmembrane helix</keyword>
<feature type="domain" description="Tape measure protein N-terminal" evidence="2">
    <location>
        <begin position="75"/>
        <end position="255"/>
    </location>
</feature>
<dbReference type="RefSeq" id="WP_073197399.1">
    <property type="nucleotide sequence ID" value="NZ_FQXO01000064.1"/>
</dbReference>
<evidence type="ECO:0000256" key="1">
    <source>
        <dbReference type="SAM" id="Phobius"/>
    </source>
</evidence>
<keyword evidence="1" id="KW-0812">Transmembrane</keyword>
<name>A0A1M5VLY6_9FIRM</name>
<evidence type="ECO:0000313" key="4">
    <source>
        <dbReference type="Proteomes" id="UP000183967"/>
    </source>
</evidence>
<feature type="transmembrane region" description="Helical" evidence="1">
    <location>
        <begin position="413"/>
        <end position="431"/>
    </location>
</feature>
<accession>A0A1M5VLY6</accession>
<feature type="transmembrane region" description="Helical" evidence="1">
    <location>
        <begin position="287"/>
        <end position="306"/>
    </location>
</feature>
<keyword evidence="4" id="KW-1185">Reference proteome</keyword>
<feature type="transmembrane region" description="Helical" evidence="1">
    <location>
        <begin position="318"/>
        <end position="339"/>
    </location>
</feature>
<feature type="transmembrane region" description="Helical" evidence="1">
    <location>
        <begin position="464"/>
        <end position="483"/>
    </location>
</feature>
<gene>
    <name evidence="3" type="ORF">SAMN02745135_02008</name>
</gene>
<protein>
    <submittedName>
        <fullName evidence="3">Tape measure domain-containing protein</fullName>
    </submittedName>
</protein>